<keyword evidence="5 8" id="KW-0378">Hydrolase</keyword>
<dbReference type="GO" id="GO:0008781">
    <property type="term" value="F:N-acylneuraminate cytidylyltransferase activity"/>
    <property type="evidence" value="ECO:0007669"/>
    <property type="project" value="TreeGrafter"/>
</dbReference>
<dbReference type="Proteomes" id="UP001324634">
    <property type="component" value="Chromosome"/>
</dbReference>
<feature type="binding site" evidence="7">
    <location>
        <position position="25"/>
    </location>
    <ligand>
        <name>substrate</name>
    </ligand>
</feature>
<evidence type="ECO:0000256" key="3">
    <source>
        <dbReference type="ARBA" id="ARBA00011881"/>
    </source>
</evidence>
<evidence type="ECO:0000256" key="5">
    <source>
        <dbReference type="ARBA" id="ARBA00022801"/>
    </source>
</evidence>
<evidence type="ECO:0000256" key="4">
    <source>
        <dbReference type="ARBA" id="ARBA00022723"/>
    </source>
</evidence>
<dbReference type="PANTHER" id="PTHR21485">
    <property type="entry name" value="HAD SUPERFAMILY MEMBERS CMAS AND KDSC"/>
    <property type="match status" value="1"/>
</dbReference>
<protein>
    <submittedName>
        <fullName evidence="8">HAD hydrolase family protein</fullName>
    </submittedName>
</protein>
<dbReference type="SFLD" id="SFLDS00003">
    <property type="entry name" value="Haloacid_Dehalogenase"/>
    <property type="match status" value="1"/>
</dbReference>
<comment type="similarity">
    <text evidence="2">Belongs to the KdsC family.</text>
</comment>
<dbReference type="RefSeq" id="WP_321392618.1">
    <property type="nucleotide sequence ID" value="NZ_CP139487.1"/>
</dbReference>
<dbReference type="SUPFAM" id="SSF56784">
    <property type="entry name" value="HAD-like"/>
    <property type="match status" value="1"/>
</dbReference>
<accession>A0AAX4HLX5</accession>
<reference evidence="8 9" key="1">
    <citation type="submission" date="2023-11" db="EMBL/GenBank/DDBJ databases">
        <title>Peredibacter starrii A3.12.</title>
        <authorList>
            <person name="Mitchell R.J."/>
        </authorList>
    </citation>
    <scope>NUCLEOTIDE SEQUENCE [LARGE SCALE GENOMIC DNA]</scope>
    <source>
        <strain evidence="8 9">A3.12</strain>
    </source>
</reference>
<proteinExistence type="inferred from homology"/>
<dbReference type="InterPro" id="IPR036412">
    <property type="entry name" value="HAD-like_sf"/>
</dbReference>
<dbReference type="Gene3D" id="3.40.50.1000">
    <property type="entry name" value="HAD superfamily/HAD-like"/>
    <property type="match status" value="1"/>
</dbReference>
<name>A0AAX4HLX5_9BACT</name>
<organism evidence="8 9">
    <name type="scientific">Peredibacter starrii</name>
    <dbReference type="NCBI Taxonomy" id="28202"/>
    <lineage>
        <taxon>Bacteria</taxon>
        <taxon>Pseudomonadati</taxon>
        <taxon>Bdellovibrionota</taxon>
        <taxon>Bacteriovoracia</taxon>
        <taxon>Bacteriovoracales</taxon>
        <taxon>Bacteriovoracaceae</taxon>
        <taxon>Peredibacter</taxon>
    </lineage>
</organism>
<evidence type="ECO:0000313" key="8">
    <source>
        <dbReference type="EMBL" id="WPU64226.1"/>
    </source>
</evidence>
<dbReference type="AlphaFoldDB" id="A0AAX4HLX5"/>
<evidence type="ECO:0000256" key="2">
    <source>
        <dbReference type="ARBA" id="ARBA00005893"/>
    </source>
</evidence>
<comment type="subunit">
    <text evidence="3">Homotetramer.</text>
</comment>
<keyword evidence="9" id="KW-1185">Reference proteome</keyword>
<dbReference type="KEGG" id="psti:SOO65_16150"/>
<keyword evidence="4 7" id="KW-0479">Metal-binding</keyword>
<feature type="binding site" evidence="7">
    <location>
        <position position="23"/>
    </location>
    <ligand>
        <name>Mg(2+)</name>
        <dbReference type="ChEBI" id="CHEBI:18420"/>
    </ligand>
</feature>
<dbReference type="GO" id="GO:0046872">
    <property type="term" value="F:metal ion binding"/>
    <property type="evidence" value="ECO:0007669"/>
    <property type="project" value="UniProtKB-KW"/>
</dbReference>
<dbReference type="EMBL" id="CP139487">
    <property type="protein sequence ID" value="WPU64226.1"/>
    <property type="molecule type" value="Genomic_DNA"/>
</dbReference>
<dbReference type="PANTHER" id="PTHR21485:SF3">
    <property type="entry name" value="N-ACYLNEURAMINATE CYTIDYLYLTRANSFERASE"/>
    <property type="match status" value="1"/>
</dbReference>
<sequence length="178" mass="20095">MSLKDTSKKFEAKLKKIKVVCFDLDGILTDSHVWWASEEVGFNRTFCIYDGYGMKLLMKAGIKVGVITGGNSISVTKRTEQLGLDFCYAGNEDKREAYMDMMKKYNVTPEEVLYMGDELFDIPLLRKSGFSATVPNCSDEVKEQVDYVTIKESGKGCAREVIDLVRYAQNIHPNIGDF</sequence>
<dbReference type="PIRSF" id="PIRSF006118">
    <property type="entry name" value="KDO8-P_Ptase"/>
    <property type="match status" value="1"/>
</dbReference>
<evidence type="ECO:0000256" key="1">
    <source>
        <dbReference type="ARBA" id="ARBA00001946"/>
    </source>
</evidence>
<dbReference type="SFLD" id="SFLDG01136">
    <property type="entry name" value="C1.6:_Phosphoserine_Phosphatas"/>
    <property type="match status" value="1"/>
</dbReference>
<evidence type="ECO:0000256" key="7">
    <source>
        <dbReference type="PIRSR" id="PIRSR006118-2"/>
    </source>
</evidence>
<evidence type="ECO:0000313" key="9">
    <source>
        <dbReference type="Proteomes" id="UP001324634"/>
    </source>
</evidence>
<comment type="cofactor">
    <cofactor evidence="1 7">
        <name>Mg(2+)</name>
        <dbReference type="ChEBI" id="CHEBI:18420"/>
    </cofactor>
</comment>
<dbReference type="NCBIfam" id="TIGR01670">
    <property type="entry name" value="KdsC-phosphatas"/>
    <property type="match status" value="1"/>
</dbReference>
<gene>
    <name evidence="8" type="ORF">SOO65_16150</name>
</gene>
<dbReference type="InterPro" id="IPR050793">
    <property type="entry name" value="CMP-NeuNAc_synthase"/>
</dbReference>
<keyword evidence="6 7" id="KW-0460">Magnesium</keyword>
<dbReference type="InterPro" id="IPR010023">
    <property type="entry name" value="KdsC_fam"/>
</dbReference>
<evidence type="ECO:0000256" key="6">
    <source>
        <dbReference type="ARBA" id="ARBA00022842"/>
    </source>
</evidence>
<feature type="binding site" evidence="7">
    <location>
        <position position="117"/>
    </location>
    <ligand>
        <name>Mg(2+)</name>
        <dbReference type="ChEBI" id="CHEBI:18420"/>
    </ligand>
</feature>
<dbReference type="GO" id="GO:0016788">
    <property type="term" value="F:hydrolase activity, acting on ester bonds"/>
    <property type="evidence" value="ECO:0007669"/>
    <property type="project" value="InterPro"/>
</dbReference>
<dbReference type="Pfam" id="PF08282">
    <property type="entry name" value="Hydrolase_3"/>
    <property type="match status" value="1"/>
</dbReference>
<dbReference type="InterPro" id="IPR023214">
    <property type="entry name" value="HAD_sf"/>
</dbReference>
<dbReference type="SFLD" id="SFLDG01138">
    <property type="entry name" value="C1.6.2:_Deoxy-d-mannose-octulo"/>
    <property type="match status" value="1"/>
</dbReference>